<sequence>MKEYSYIETYKSRVDLKQYKENALMLFALQVRFNIEDIEMVAETSLTGDNDKKADLIYIDEEKAVAVIAQAYICKKQKKGAKSNKADDLNIAATWLLNQPIEELPNDIKTHAQELRTAIKEEKINRIYFWYVHNLSGSKPVENAIKSSGRTARTFINKLVPKNKIEIIAAEISRDTIEEWYKSLSMPVLVTDKYDLTINGGYEIKNAEWKAYVTAIPAVWLYERYKEHKTKLFSANIRDYFGSRDTDKDINNGIKNTACKDPKHFWVYNNGITALVNNYNFTKMNILHIEGISIVNGAQTTGAIGSLDVKPGNEVMVPIRFITCPNTKTIRDIVKYNNYQNKIAAPDFRSSDRIQTRILQEFKDDVKYINYAPRRGGSEDKKSKISNLLPSVTAGQVLAAFHGDPDIAYHQKNHIWEADELYVKYFNDNTTAKHIYFAYTLLKAIALKKKELVAKAKSGKIQEFEQTQLDYLRKRGAHFLLISAIANSMEVFIDESIANLFEIKYIKNFNLTDAISKWYPIVNISTSFVMQLNSGLSDGFRTKEKYTEAISNFKQFINSTREPNKQLYNSFKSLLRY</sequence>
<protein>
    <recommendedName>
        <fullName evidence="1">Abortive phage infection protein C-terminal domain-containing protein</fullName>
    </recommendedName>
</protein>
<comment type="caution">
    <text evidence="2">The sequence shown here is derived from an EMBL/GenBank/DDBJ whole genome shotgun (WGS) entry which is preliminary data.</text>
</comment>
<evidence type="ECO:0000313" key="2">
    <source>
        <dbReference type="EMBL" id="OGF12883.1"/>
    </source>
</evidence>
<dbReference type="Pfam" id="PF10592">
    <property type="entry name" value="AIPR"/>
    <property type="match status" value="1"/>
</dbReference>
<name>A0A1F5RFK6_9BACT</name>
<reference evidence="2 3" key="1">
    <citation type="journal article" date="2016" name="Nat. Commun.">
        <title>Thousands of microbial genomes shed light on interconnected biogeochemical processes in an aquifer system.</title>
        <authorList>
            <person name="Anantharaman K."/>
            <person name="Brown C.T."/>
            <person name="Hug L.A."/>
            <person name="Sharon I."/>
            <person name="Castelle C.J."/>
            <person name="Probst A.J."/>
            <person name="Thomas B.C."/>
            <person name="Singh A."/>
            <person name="Wilkins M.J."/>
            <person name="Karaoz U."/>
            <person name="Brodie E.L."/>
            <person name="Williams K.H."/>
            <person name="Hubbard S.S."/>
            <person name="Banfield J.F."/>
        </authorList>
    </citation>
    <scope>NUCLEOTIDE SEQUENCE [LARGE SCALE GENOMIC DNA]</scope>
</reference>
<dbReference type="EMBL" id="MFFM01000028">
    <property type="protein sequence ID" value="OGF12883.1"/>
    <property type="molecule type" value="Genomic_DNA"/>
</dbReference>
<proteinExistence type="predicted"/>
<dbReference type="InterPro" id="IPR018891">
    <property type="entry name" value="AIPR_C"/>
</dbReference>
<evidence type="ECO:0000313" key="3">
    <source>
        <dbReference type="Proteomes" id="UP000177230"/>
    </source>
</evidence>
<dbReference type="Proteomes" id="UP000177230">
    <property type="component" value="Unassembled WGS sequence"/>
</dbReference>
<organism evidence="2 3">
    <name type="scientific">Candidatus Edwardsbacteria bacterium GWF2_54_11</name>
    <dbReference type="NCBI Taxonomy" id="1817851"/>
    <lineage>
        <taxon>Bacteria</taxon>
        <taxon>Candidatus Edwardsiibacteriota</taxon>
    </lineage>
</organism>
<feature type="domain" description="Abortive phage infection protein C-terminal" evidence="1">
    <location>
        <begin position="233"/>
        <end position="522"/>
    </location>
</feature>
<dbReference type="AlphaFoldDB" id="A0A1F5RFK6"/>
<gene>
    <name evidence="2" type="ORF">A2024_11685</name>
</gene>
<evidence type="ECO:0000259" key="1">
    <source>
        <dbReference type="Pfam" id="PF10592"/>
    </source>
</evidence>
<accession>A0A1F5RFK6</accession>